<keyword evidence="5 7" id="KW-0067">ATP-binding</keyword>
<evidence type="ECO:0000256" key="2">
    <source>
        <dbReference type="ARBA" id="ARBA00007145"/>
    </source>
</evidence>
<proteinExistence type="inferred from homology"/>
<comment type="function">
    <text evidence="7">Catalyzes the ATP-dependent amidation of deamido-NAD to form NAD. Uses L-glutamine as a nitrogen source.</text>
</comment>
<evidence type="ECO:0000313" key="11">
    <source>
        <dbReference type="EMBL" id="PVY61290.1"/>
    </source>
</evidence>
<dbReference type="FunFam" id="3.40.50.620:FF:000106">
    <property type="entry name" value="Glutamine-dependent NAD(+) synthetase"/>
    <property type="match status" value="1"/>
</dbReference>
<dbReference type="NCBIfam" id="TIGR00552">
    <property type="entry name" value="nadE"/>
    <property type="match status" value="1"/>
</dbReference>
<dbReference type="GO" id="GO:0008795">
    <property type="term" value="F:NAD+ synthase activity"/>
    <property type="evidence" value="ECO:0007669"/>
    <property type="project" value="UniProtKB-UniRule"/>
</dbReference>
<comment type="caution">
    <text evidence="11">The sequence shown here is derived from an EMBL/GenBank/DDBJ whole genome shotgun (WGS) entry which is preliminary data.</text>
</comment>
<feature type="binding site" evidence="7">
    <location>
        <position position="121"/>
    </location>
    <ligand>
        <name>L-glutamine</name>
        <dbReference type="ChEBI" id="CHEBI:58359"/>
    </ligand>
</feature>
<dbReference type="SUPFAM" id="SSF56317">
    <property type="entry name" value="Carbon-nitrogen hydrolase"/>
    <property type="match status" value="1"/>
</dbReference>
<evidence type="ECO:0000256" key="5">
    <source>
        <dbReference type="ARBA" id="ARBA00022840"/>
    </source>
</evidence>
<feature type="active site" description="Nucleophile; for glutaminase activity" evidence="7">
    <location>
        <position position="151"/>
    </location>
</feature>
<feature type="binding site" evidence="7">
    <location>
        <position position="381"/>
    </location>
    <ligand>
        <name>deamido-NAD(+)</name>
        <dbReference type="ChEBI" id="CHEBI:58437"/>
        <note>ligand shared between two neighboring subunits</note>
    </ligand>
</feature>
<dbReference type="GO" id="GO:0003952">
    <property type="term" value="F:NAD+ synthase (glutamine-hydrolyzing) activity"/>
    <property type="evidence" value="ECO:0007669"/>
    <property type="project" value="UniProtKB-UniRule"/>
</dbReference>
<feature type="binding site" evidence="7">
    <location>
        <position position="410"/>
    </location>
    <ligand>
        <name>deamido-NAD(+)</name>
        <dbReference type="ChEBI" id="CHEBI:58437"/>
        <note>ligand shared between two neighboring subunits</note>
    </ligand>
</feature>
<comment type="similarity">
    <text evidence="9">Belongs to the NAD synthetase family.</text>
</comment>
<evidence type="ECO:0000256" key="6">
    <source>
        <dbReference type="ARBA" id="ARBA00023027"/>
    </source>
</evidence>
<reference evidence="11 12" key="1">
    <citation type="submission" date="2018-04" db="EMBL/GenBank/DDBJ databases">
        <title>Genomic Encyclopedia of Type Strains, Phase IV (KMG-IV): sequencing the most valuable type-strain genomes for metagenomic binning, comparative biology and taxonomic classification.</title>
        <authorList>
            <person name="Goeker M."/>
        </authorList>
    </citation>
    <scope>NUCLEOTIDE SEQUENCE [LARGE SCALE GENOMIC DNA]</scope>
    <source>
        <strain evidence="11 12">DSM 10065</strain>
    </source>
</reference>
<dbReference type="RefSeq" id="WP_026067712.1">
    <property type="nucleotide sequence ID" value="NZ_JACCEX010000004.1"/>
</dbReference>
<accession>A0A2U1CJV0</accession>
<dbReference type="GO" id="GO:0009435">
    <property type="term" value="P:NAD+ biosynthetic process"/>
    <property type="evidence" value="ECO:0007669"/>
    <property type="project" value="UniProtKB-UniRule"/>
</dbReference>
<gene>
    <name evidence="7" type="primary">nadE</name>
    <name evidence="11" type="ORF">C7440_2840</name>
</gene>
<dbReference type="EMBL" id="QEKO01000004">
    <property type="protein sequence ID" value="PVY61290.1"/>
    <property type="molecule type" value="Genomic_DNA"/>
</dbReference>
<dbReference type="OrthoDB" id="8817375at2"/>
<evidence type="ECO:0000313" key="12">
    <source>
        <dbReference type="Proteomes" id="UP000246145"/>
    </source>
</evidence>
<evidence type="ECO:0000259" key="10">
    <source>
        <dbReference type="PROSITE" id="PS50263"/>
    </source>
</evidence>
<dbReference type="GO" id="GO:0004359">
    <property type="term" value="F:glutaminase activity"/>
    <property type="evidence" value="ECO:0007669"/>
    <property type="project" value="InterPro"/>
</dbReference>
<dbReference type="CDD" id="cd07570">
    <property type="entry name" value="GAT_Gln-NAD-synth"/>
    <property type="match status" value="1"/>
</dbReference>
<dbReference type="STRING" id="1231391.GCA_000308195_00982"/>
<dbReference type="Pfam" id="PF02540">
    <property type="entry name" value="NAD_synthase"/>
    <property type="match status" value="1"/>
</dbReference>
<dbReference type="PROSITE" id="PS50263">
    <property type="entry name" value="CN_HYDROLASE"/>
    <property type="match status" value="1"/>
</dbReference>
<comment type="caution">
    <text evidence="7">Lacks conserved residue(s) required for the propagation of feature annotation.</text>
</comment>
<dbReference type="GO" id="GO:0005737">
    <property type="term" value="C:cytoplasm"/>
    <property type="evidence" value="ECO:0007669"/>
    <property type="project" value="InterPro"/>
</dbReference>
<name>A0A2U1CJV0_9BURK</name>
<feature type="domain" description="CN hydrolase" evidence="10">
    <location>
        <begin position="4"/>
        <end position="245"/>
    </location>
</feature>
<feature type="active site" description="Proton acceptor; for glutaminase activity" evidence="7">
    <location>
        <position position="44"/>
    </location>
</feature>
<evidence type="ECO:0000256" key="9">
    <source>
        <dbReference type="RuleBase" id="RU003811"/>
    </source>
</evidence>
<dbReference type="PANTHER" id="PTHR23090:SF9">
    <property type="entry name" value="GLUTAMINE-DEPENDENT NAD(+) SYNTHETASE"/>
    <property type="match status" value="1"/>
</dbReference>
<feature type="active site" description="For glutaminase activity" evidence="7">
    <location>
        <position position="115"/>
    </location>
</feature>
<evidence type="ECO:0000256" key="4">
    <source>
        <dbReference type="ARBA" id="ARBA00022741"/>
    </source>
</evidence>
<evidence type="ECO:0000256" key="7">
    <source>
        <dbReference type="HAMAP-Rule" id="MF_02090"/>
    </source>
</evidence>
<dbReference type="InterPro" id="IPR003694">
    <property type="entry name" value="NAD_synthase"/>
</dbReference>
<protein>
    <recommendedName>
        <fullName evidence="7 8">Glutamine-dependent NAD(+) synthetase</fullName>
        <ecNumber evidence="7 8">6.3.5.1</ecNumber>
    </recommendedName>
    <alternativeName>
        <fullName evidence="7 8">NAD(+) synthase [glutamine-hydrolyzing]</fullName>
    </alternativeName>
</protein>
<keyword evidence="4 7" id="KW-0547">Nucleotide-binding</keyword>
<feature type="binding site" evidence="7">
    <location>
        <position position="520"/>
    </location>
    <ligand>
        <name>deamido-NAD(+)</name>
        <dbReference type="ChEBI" id="CHEBI:58437"/>
        <note>ligand shared between two neighboring subunits</note>
    </ligand>
</feature>
<feature type="binding site" evidence="7">
    <location>
        <position position="405"/>
    </location>
    <ligand>
        <name>ATP</name>
        <dbReference type="ChEBI" id="CHEBI:30616"/>
    </ligand>
</feature>
<comment type="pathway">
    <text evidence="1 7 8">Cofactor biosynthesis; NAD(+) biosynthesis; NAD(+) from deamido-NAD(+) (L-Gln route): step 1/1.</text>
</comment>
<dbReference type="Gene3D" id="3.40.50.620">
    <property type="entry name" value="HUPs"/>
    <property type="match status" value="1"/>
</dbReference>
<dbReference type="Gene3D" id="3.60.110.10">
    <property type="entry name" value="Carbon-nitrogen hydrolase"/>
    <property type="match status" value="1"/>
</dbReference>
<dbReference type="InterPro" id="IPR022310">
    <property type="entry name" value="NAD/GMP_synthase"/>
</dbReference>
<dbReference type="PIRSF" id="PIRSF006630">
    <property type="entry name" value="NADS_GAT"/>
    <property type="match status" value="1"/>
</dbReference>
<sequence>MAVVKVGLAQVNSRVGDLKANAAKILEVARWARGQGVDLLVTPELTLTGYPAEDLFLRDEFIRRHEQAFEGLCADLAGLGGQMRVVVGHVRRIDGRLYNVASVVGEGRVLASYCKHELPDYGVFDEERYFSAGQEPTVFEVKGLRFGLNICEDAWLPTGPAMAAEHGAQVLLVLNASPYSVDKQRLRFEQVGANVRGMTAIYVNKVGGQDELVFDGASFVLDAEGGTRARLPAFEEAYGLVELDEKGVPASSAFSTAGGSLMPTPAQWPPMLEQVYQALKLALSDYMAKTGFGKVVLGLSGGIDSALVLAIAVDAIGAENVRTVMMPSRYTADISQADALEMARKLGVEHDEILIGPLAEGFDAALAPLFAGLQADATEENIQARIRGTLLMALSNKFGSLVVTTGNKSELATGYCTLYGDMAGGFALLKDVPKTMVYALSRWRNERSAAIPERIITRPPSAELRPDQTDQDSLPPYDILDGIIERYVELNQSAQQIVEAGYAPETVAQVARLIRINEYKRRQGAVGPKITSRAFGRDWRMPIANGYRD</sequence>
<dbReference type="Pfam" id="PF00795">
    <property type="entry name" value="CN_hydrolase"/>
    <property type="match status" value="1"/>
</dbReference>
<dbReference type="NCBIfam" id="NF010588">
    <property type="entry name" value="PRK13981.1"/>
    <property type="match status" value="1"/>
</dbReference>
<feature type="binding site" evidence="7">
    <location>
        <begin position="298"/>
        <end position="305"/>
    </location>
    <ligand>
        <name>ATP</name>
        <dbReference type="ChEBI" id="CHEBI:30616"/>
    </ligand>
</feature>
<feature type="binding site" evidence="7">
    <location>
        <position position="183"/>
    </location>
    <ligand>
        <name>L-glutamine</name>
        <dbReference type="ChEBI" id="CHEBI:58359"/>
    </ligand>
</feature>
<dbReference type="PANTHER" id="PTHR23090">
    <property type="entry name" value="NH 3 /GLUTAMINE-DEPENDENT NAD + SYNTHETASE"/>
    <property type="match status" value="1"/>
</dbReference>
<feature type="binding site" evidence="7">
    <location>
        <position position="177"/>
    </location>
    <ligand>
        <name>L-glutamine</name>
        <dbReference type="ChEBI" id="CHEBI:58359"/>
    </ligand>
</feature>
<dbReference type="Proteomes" id="UP000246145">
    <property type="component" value="Unassembled WGS sequence"/>
</dbReference>
<evidence type="ECO:0000256" key="8">
    <source>
        <dbReference type="PIRNR" id="PIRNR006630"/>
    </source>
</evidence>
<keyword evidence="6 7" id="KW-0520">NAD</keyword>
<keyword evidence="3 7" id="KW-0436">Ligase</keyword>
<dbReference type="SUPFAM" id="SSF52402">
    <property type="entry name" value="Adenine nucleotide alpha hydrolases-like"/>
    <property type="match status" value="1"/>
</dbReference>
<dbReference type="AlphaFoldDB" id="A0A2U1CJV0"/>
<dbReference type="UniPathway" id="UPA00253">
    <property type="reaction ID" value="UER00334"/>
</dbReference>
<evidence type="ECO:0000256" key="1">
    <source>
        <dbReference type="ARBA" id="ARBA00005188"/>
    </source>
</evidence>
<dbReference type="HAMAP" id="MF_02090">
    <property type="entry name" value="NadE_glutamine_dep"/>
    <property type="match status" value="1"/>
</dbReference>
<comment type="similarity">
    <text evidence="2 7 8">In the C-terminal section; belongs to the NAD synthetase family.</text>
</comment>
<dbReference type="CDD" id="cd00553">
    <property type="entry name" value="NAD_synthase"/>
    <property type="match status" value="1"/>
</dbReference>
<dbReference type="InterPro" id="IPR036526">
    <property type="entry name" value="C-N_Hydrolase_sf"/>
</dbReference>
<comment type="catalytic activity">
    <reaction evidence="7 8">
        <text>deamido-NAD(+) + L-glutamine + ATP + H2O = L-glutamate + AMP + diphosphate + NAD(+) + H(+)</text>
        <dbReference type="Rhea" id="RHEA:24384"/>
        <dbReference type="ChEBI" id="CHEBI:15377"/>
        <dbReference type="ChEBI" id="CHEBI:15378"/>
        <dbReference type="ChEBI" id="CHEBI:29985"/>
        <dbReference type="ChEBI" id="CHEBI:30616"/>
        <dbReference type="ChEBI" id="CHEBI:33019"/>
        <dbReference type="ChEBI" id="CHEBI:57540"/>
        <dbReference type="ChEBI" id="CHEBI:58359"/>
        <dbReference type="ChEBI" id="CHEBI:58437"/>
        <dbReference type="ChEBI" id="CHEBI:456215"/>
        <dbReference type="EC" id="6.3.5.1"/>
    </reaction>
</comment>
<keyword evidence="12" id="KW-1185">Reference proteome</keyword>
<dbReference type="GO" id="GO:0005524">
    <property type="term" value="F:ATP binding"/>
    <property type="evidence" value="ECO:0007669"/>
    <property type="project" value="UniProtKB-UniRule"/>
</dbReference>
<dbReference type="EC" id="6.3.5.1" evidence="7 8"/>
<dbReference type="InterPro" id="IPR003010">
    <property type="entry name" value="C-N_Hydrolase"/>
</dbReference>
<dbReference type="InterPro" id="IPR014445">
    <property type="entry name" value="Gln-dep_NAD_synthase"/>
</dbReference>
<evidence type="ECO:0000256" key="3">
    <source>
        <dbReference type="ARBA" id="ARBA00022598"/>
    </source>
</evidence>
<dbReference type="InterPro" id="IPR014729">
    <property type="entry name" value="Rossmann-like_a/b/a_fold"/>
</dbReference>
<organism evidence="11 12">
    <name type="scientific">Pusillimonas noertemannii</name>
    <dbReference type="NCBI Taxonomy" id="305977"/>
    <lineage>
        <taxon>Bacteria</taxon>
        <taxon>Pseudomonadati</taxon>
        <taxon>Pseudomonadota</taxon>
        <taxon>Betaproteobacteria</taxon>
        <taxon>Burkholderiales</taxon>
        <taxon>Alcaligenaceae</taxon>
        <taxon>Pusillimonas</taxon>
    </lineage>
</organism>